<dbReference type="NCBIfam" id="TIGR03889">
    <property type="entry name" value="nitrile_acc"/>
    <property type="match status" value="1"/>
</dbReference>
<dbReference type="Proteomes" id="UP000051887">
    <property type="component" value="Unassembled WGS sequence"/>
</dbReference>
<dbReference type="OrthoDB" id="9811616at2"/>
<feature type="domain" description="Nitrile hydratase beta subunit-like N-terminal" evidence="2">
    <location>
        <begin position="14"/>
        <end position="107"/>
    </location>
</feature>
<accession>A0A0P1F4B9</accession>
<evidence type="ECO:0000313" key="6">
    <source>
        <dbReference type="Proteomes" id="UP000051887"/>
    </source>
</evidence>
<dbReference type="EMBL" id="CYSB01000004">
    <property type="protein sequence ID" value="CUH62619.1"/>
    <property type="molecule type" value="Genomic_DNA"/>
</dbReference>
<protein>
    <submittedName>
        <fullName evidence="4">Nitrile hydratase accessory protein</fullName>
    </submittedName>
</protein>
<dbReference type="Gene3D" id="1.10.472.20">
    <property type="entry name" value="Nitrile hydratase, beta subunit"/>
    <property type="match status" value="1"/>
</dbReference>
<name>A0A0P1F4B9_9RHOB</name>
<dbReference type="RefSeq" id="WP_082626111.1">
    <property type="nucleotide sequence ID" value="NZ_CYSB01000004.1"/>
</dbReference>
<evidence type="ECO:0000313" key="5">
    <source>
        <dbReference type="Proteomes" id="UP000051086"/>
    </source>
</evidence>
<proteinExistence type="predicted"/>
<dbReference type="Proteomes" id="UP000051086">
    <property type="component" value="Unassembled WGS sequence"/>
</dbReference>
<evidence type="ECO:0000256" key="1">
    <source>
        <dbReference type="SAM" id="MobiDB-lite"/>
    </source>
</evidence>
<dbReference type="SUPFAM" id="SSF50090">
    <property type="entry name" value="Electron transport accessory proteins"/>
    <property type="match status" value="1"/>
</dbReference>
<organism evidence="4 6">
    <name type="scientific">Thalassovita autumnalis</name>
    <dbReference type="NCBI Taxonomy" id="2072972"/>
    <lineage>
        <taxon>Bacteria</taxon>
        <taxon>Pseudomonadati</taxon>
        <taxon>Pseudomonadota</taxon>
        <taxon>Alphaproteobacteria</taxon>
        <taxon>Rhodobacterales</taxon>
        <taxon>Roseobacteraceae</taxon>
        <taxon>Thalassovita</taxon>
    </lineage>
</organism>
<reference evidence="4 6" key="2">
    <citation type="submission" date="2015-09" db="EMBL/GenBank/DDBJ databases">
        <authorList>
            <consortium name="Swine Surveillance"/>
        </authorList>
    </citation>
    <scope>NUCLEOTIDE SEQUENCE [LARGE SCALE GENOMIC DNA]</scope>
    <source>
        <strain evidence="4 6">5120</strain>
    </source>
</reference>
<feature type="region of interest" description="Disordered" evidence="1">
    <location>
        <begin position="1"/>
        <end position="22"/>
    </location>
</feature>
<reference evidence="3 5" key="1">
    <citation type="submission" date="2015-09" db="EMBL/GenBank/DDBJ databases">
        <authorList>
            <person name="Rodrigo-Torres L."/>
            <person name="Arahal D.R."/>
        </authorList>
    </citation>
    <scope>NUCLEOTIDE SEQUENCE [LARGE SCALE GENOMIC DNA]</scope>
    <source>
        <strain evidence="3 5">CECT 5118</strain>
    </source>
</reference>
<dbReference type="InterPro" id="IPR023808">
    <property type="entry name" value="Nitrile_Hydratase_acc_put"/>
</dbReference>
<evidence type="ECO:0000313" key="4">
    <source>
        <dbReference type="EMBL" id="CUH70357.1"/>
    </source>
</evidence>
<gene>
    <name evidence="3" type="ORF">TL5118_00101</name>
    <name evidence="4" type="ORF">TL5120_00133</name>
</gene>
<evidence type="ECO:0000259" key="2">
    <source>
        <dbReference type="Pfam" id="PF21006"/>
    </source>
</evidence>
<dbReference type="InterPro" id="IPR042262">
    <property type="entry name" value="CN_hydtase_beta_C"/>
</dbReference>
<dbReference type="EMBL" id="CYSC01000003">
    <property type="protein sequence ID" value="CUH70357.1"/>
    <property type="molecule type" value="Genomic_DNA"/>
</dbReference>
<dbReference type="Pfam" id="PF21006">
    <property type="entry name" value="NHase_beta_N"/>
    <property type="match status" value="1"/>
</dbReference>
<keyword evidence="5" id="KW-1185">Reference proteome</keyword>
<sequence length="122" mass="13345">MSSCLDLPQVDTPEGEGPIAAPEPVFEQPWHAQAFALTVGLSEAGHFSWADWVKRFSATLKEHGHDRALNGGEDYFAAWLETLESFLAEIGAASSAQVEHTRARWEEAYLTTPHGAPVKLAQ</sequence>
<dbReference type="InterPro" id="IPR049054">
    <property type="entry name" value="CN_hydtase_beta-like_N"/>
</dbReference>
<dbReference type="InterPro" id="IPR008990">
    <property type="entry name" value="Elect_transpt_acc-like_dom_sf"/>
</dbReference>
<dbReference type="AlphaFoldDB" id="A0A0P1F4B9"/>
<evidence type="ECO:0000313" key="3">
    <source>
        <dbReference type="EMBL" id="CUH62619.1"/>
    </source>
</evidence>